<evidence type="ECO:0000256" key="1">
    <source>
        <dbReference type="SAM" id="MobiDB-lite"/>
    </source>
</evidence>
<proteinExistence type="predicted"/>
<sequence>MKQGFLRKNPSREDLCKTQRVKTSKQITLNGSSLLNQNSQSSFNDTSKSFASRNSKRGLYTERSAAAQQSQTMKSPKVSSQYSQSFVQSQHNDTKNSSAINVTPKRTTQYIQLTINPRQQPSINEASKNYQYNNNSSNCVNTLGLRSSACPGTISVNRRYIETTSSQQSNSKIESSGKNTELITSLEITPRDQYKQKTGRHNNLKVKQGDDDYDECNTRSAKDDILRLHDLAIPESSSYNTLESKKDKQVFSFSKTPKFGSVAPGVKQNAFQKICDQYESLRNQFSSVSSNEINDELQNECTSNDERVPIGRQGGEIHNQMHMLYNMYMDQQSQCLSYSNNQDTKNYNQIFSVRSNDSLNRESITFSLTQSQAASNKLSINTFHPNESPRDTITATYNTSDFNHCNKRSKTPTVQSSTANFIYSFDKEKSHFEKEKQSVVRPTATIKNPFTTFDYSQLNVKQSQSKLRNNFNSQGVMNRCETEAGKLKKQAFQDQEIKVFQNFFSHDNDTKLINLEQDDSSQSAVNYEVLFKEEYQKHESTKRALNKAIQLANLLIDEIQGQNSKMCFKSKKQQENKEHQENQSLIFNSNTSFTQSRFHTPEPNTIYNKFNARPDLKSTVISQNIRDYDEIEQNETLRRKRELSRKKSLKASTKELQDLTNLIRKTKNSPHIINAKSGGGQISRFTSTPITGLGYSKTNNNISSLMQSGDNFSMINSRYMDQTTISTNLKELMSKISNLKTCGADRQDLSNKDGGHQMMMEDDSFGSQSQKNNIKLMSIKKISRSLFKDIHEYQ</sequence>
<feature type="region of interest" description="Disordered" evidence="1">
    <location>
        <begin position="28"/>
        <end position="77"/>
    </location>
</feature>
<dbReference type="InParanoid" id="A0A078AWL5"/>
<evidence type="ECO:0000313" key="2">
    <source>
        <dbReference type="EMBL" id="CDW85198.1"/>
    </source>
</evidence>
<dbReference type="AlphaFoldDB" id="A0A078AWL5"/>
<evidence type="ECO:0000313" key="3">
    <source>
        <dbReference type="Proteomes" id="UP000039865"/>
    </source>
</evidence>
<name>A0A078AWL5_STYLE</name>
<gene>
    <name evidence="2" type="primary">Contig12280.g13114</name>
    <name evidence="2" type="ORF">STYLEM_14271</name>
</gene>
<dbReference type="Proteomes" id="UP000039865">
    <property type="component" value="Unassembled WGS sequence"/>
</dbReference>
<keyword evidence="3" id="KW-1185">Reference proteome</keyword>
<dbReference type="EMBL" id="CCKQ01013527">
    <property type="protein sequence ID" value="CDW85198.1"/>
    <property type="molecule type" value="Genomic_DNA"/>
</dbReference>
<accession>A0A078AWL5</accession>
<organism evidence="2 3">
    <name type="scientific">Stylonychia lemnae</name>
    <name type="common">Ciliate</name>
    <dbReference type="NCBI Taxonomy" id="5949"/>
    <lineage>
        <taxon>Eukaryota</taxon>
        <taxon>Sar</taxon>
        <taxon>Alveolata</taxon>
        <taxon>Ciliophora</taxon>
        <taxon>Intramacronucleata</taxon>
        <taxon>Spirotrichea</taxon>
        <taxon>Stichotrichia</taxon>
        <taxon>Sporadotrichida</taxon>
        <taxon>Oxytrichidae</taxon>
        <taxon>Stylonychinae</taxon>
        <taxon>Stylonychia</taxon>
    </lineage>
</organism>
<feature type="compositionally biased region" description="Polar residues" evidence="1">
    <location>
        <begin position="43"/>
        <end position="53"/>
    </location>
</feature>
<protein>
    <submittedName>
        <fullName evidence="2">Uncharacterized protein</fullName>
    </submittedName>
</protein>
<reference evidence="2 3" key="1">
    <citation type="submission" date="2014-06" db="EMBL/GenBank/DDBJ databases">
        <authorList>
            <person name="Swart Estienne"/>
        </authorList>
    </citation>
    <scope>NUCLEOTIDE SEQUENCE [LARGE SCALE GENOMIC DNA]</scope>
    <source>
        <strain evidence="2 3">130c</strain>
    </source>
</reference>
<feature type="compositionally biased region" description="Low complexity" evidence="1">
    <location>
        <begin position="32"/>
        <end position="42"/>
    </location>
</feature>